<keyword evidence="4 6" id="KW-1133">Transmembrane helix</keyword>
<dbReference type="Proteomes" id="UP000076586">
    <property type="component" value="Unassembled WGS sequence"/>
</dbReference>
<feature type="transmembrane region" description="Helical" evidence="6">
    <location>
        <begin position="86"/>
        <end position="114"/>
    </location>
</feature>
<evidence type="ECO:0000256" key="3">
    <source>
        <dbReference type="ARBA" id="ARBA00022692"/>
    </source>
</evidence>
<evidence type="ECO:0000313" key="8">
    <source>
        <dbReference type="Proteomes" id="UP000076586"/>
    </source>
</evidence>
<evidence type="ECO:0000256" key="6">
    <source>
        <dbReference type="SAM" id="Phobius"/>
    </source>
</evidence>
<evidence type="ECO:0000313" key="7">
    <source>
        <dbReference type="EMBL" id="GAT63999.1"/>
    </source>
</evidence>
<comment type="subcellular location">
    <subcellularLocation>
        <location evidence="1">Cell membrane</location>
        <topology evidence="1">Multi-pass membrane protein</topology>
    </subcellularLocation>
</comment>
<sequence length="514" mass="58061">MSTASNTRIAKNTAMLYFRMLFTMGVTLYTSRIVLYVLGVENYGIYNVVGGVVILFTFLNGAMSASTSRFLTFALGRHDSEELKKTFSAALTLHIIIAFIILLLAETVGLWFVLNKLVVPAARMNATIWVYQLSILTCVVSLIQVPYNAAIIAHERMSVYAYVSIIDVSLKLAVVFLLKWFVPFDKLVFYSFLIFCSTLIVVSIYRIYCKRQYEECVYHICWDKPTYQKMINFSGWSLLGNFAWIMLTEGSNILMNLFFGPVVNAAQAVTMQVNSAVTSFVNNFRTAVNPQIIKLYASDRKSEMFNLVFQSGKYSYFILFVLVLPILLETEFILNLWLKVVPQYTVLLVKLALINSLVSTLDMSAFIVLQAVGRLKESALIGSSSILLFVLPLSFILFHFGFAPSIFYYVMIINSFLFSFGIRPYLLHKIAEMNIKEYFAHVVFPVVKVTVAAAIVPIGVTLYMPDSIFRFFLICLVSAISVGIGVYYLGMDSITKKMLALWVKAKFSKLATKP</sequence>
<feature type="transmembrane region" description="Helical" evidence="6">
    <location>
        <begin position="344"/>
        <end position="368"/>
    </location>
</feature>
<dbReference type="OrthoDB" id="5365632at2"/>
<reference evidence="8" key="2">
    <citation type="journal article" date="2017" name="Genome Announc.">
        <title>Draft genome sequence of Paludibacter jiangxiensis NM7(T), a propionate-producing fermentative bacterium.</title>
        <authorList>
            <person name="Qiu Y.-L."/>
            <person name="Tourlousse D.M."/>
            <person name="Matsuura N."/>
            <person name="Ohashi A."/>
            <person name="Sekiguchi Y."/>
        </authorList>
    </citation>
    <scope>NUCLEOTIDE SEQUENCE [LARGE SCALE GENOMIC DNA]</scope>
    <source>
        <strain evidence="8">NM7</strain>
    </source>
</reference>
<feature type="transmembrane region" description="Helical" evidence="6">
    <location>
        <begin position="406"/>
        <end position="426"/>
    </location>
</feature>
<feature type="transmembrane region" description="Helical" evidence="6">
    <location>
        <begin position="126"/>
        <end position="147"/>
    </location>
</feature>
<dbReference type="InterPro" id="IPR050833">
    <property type="entry name" value="Poly_Biosynth_Transport"/>
</dbReference>
<name>A0A171AMU4_9BACT</name>
<feature type="transmembrane region" description="Helical" evidence="6">
    <location>
        <begin position="187"/>
        <end position="208"/>
    </location>
</feature>
<keyword evidence="5 6" id="KW-0472">Membrane</keyword>
<comment type="caution">
    <text evidence="7">The sequence shown here is derived from an EMBL/GenBank/DDBJ whole genome shotgun (WGS) entry which is preliminary data.</text>
</comment>
<keyword evidence="3 6" id="KW-0812">Transmembrane</keyword>
<dbReference type="PANTHER" id="PTHR30250">
    <property type="entry name" value="PST FAMILY PREDICTED COLANIC ACID TRANSPORTER"/>
    <property type="match status" value="1"/>
</dbReference>
<evidence type="ECO:0000256" key="1">
    <source>
        <dbReference type="ARBA" id="ARBA00004651"/>
    </source>
</evidence>
<evidence type="ECO:0000256" key="2">
    <source>
        <dbReference type="ARBA" id="ARBA00022475"/>
    </source>
</evidence>
<accession>A0A171AMU4</accession>
<feature type="transmembrane region" description="Helical" evidence="6">
    <location>
        <begin position="468"/>
        <end position="489"/>
    </location>
</feature>
<gene>
    <name evidence="7" type="ORF">PJIAN_4542</name>
</gene>
<keyword evidence="2" id="KW-1003">Cell membrane</keyword>
<dbReference type="AlphaFoldDB" id="A0A171AMU4"/>
<protein>
    <submittedName>
        <fullName evidence="7">Na+-driven multidrug efflux pump</fullName>
    </submittedName>
</protein>
<dbReference type="GO" id="GO:0005886">
    <property type="term" value="C:plasma membrane"/>
    <property type="evidence" value="ECO:0007669"/>
    <property type="project" value="UniProtKB-SubCell"/>
</dbReference>
<evidence type="ECO:0000256" key="5">
    <source>
        <dbReference type="ARBA" id="ARBA00023136"/>
    </source>
</evidence>
<dbReference type="EMBL" id="BDCR01000004">
    <property type="protein sequence ID" value="GAT63999.1"/>
    <property type="molecule type" value="Genomic_DNA"/>
</dbReference>
<organism evidence="7 8">
    <name type="scientific">Paludibacter jiangxiensis</name>
    <dbReference type="NCBI Taxonomy" id="681398"/>
    <lineage>
        <taxon>Bacteria</taxon>
        <taxon>Pseudomonadati</taxon>
        <taxon>Bacteroidota</taxon>
        <taxon>Bacteroidia</taxon>
        <taxon>Bacteroidales</taxon>
        <taxon>Paludibacteraceae</taxon>
        <taxon>Paludibacter</taxon>
    </lineage>
</organism>
<evidence type="ECO:0000256" key="4">
    <source>
        <dbReference type="ARBA" id="ARBA00022989"/>
    </source>
</evidence>
<reference evidence="8" key="1">
    <citation type="submission" date="2016-04" db="EMBL/GenBank/DDBJ databases">
        <title>Draft genome sequence of Paludibacter jiangxiensis strain NM7.</title>
        <authorList>
            <person name="Qiu Y."/>
            <person name="Matsuura N."/>
            <person name="Ohashi A."/>
            <person name="Tourlousse M.D."/>
            <person name="Sekiguchi Y."/>
        </authorList>
    </citation>
    <scope>NUCLEOTIDE SEQUENCE [LARGE SCALE GENOMIC DNA]</scope>
    <source>
        <strain evidence="8">NM7</strain>
    </source>
</reference>
<dbReference type="STRING" id="681398.PJIAN_4542"/>
<feature type="transmembrane region" description="Helical" evidence="6">
    <location>
        <begin position="380"/>
        <end position="400"/>
    </location>
</feature>
<dbReference type="RefSeq" id="WP_153802568.1">
    <property type="nucleotide sequence ID" value="NZ_BDCR01000004.1"/>
</dbReference>
<feature type="transmembrane region" description="Helical" evidence="6">
    <location>
        <begin position="44"/>
        <end position="65"/>
    </location>
</feature>
<proteinExistence type="predicted"/>
<feature type="transmembrane region" description="Helical" evidence="6">
    <location>
        <begin position="159"/>
        <end position="181"/>
    </location>
</feature>
<feature type="transmembrane region" description="Helical" evidence="6">
    <location>
        <begin position="438"/>
        <end position="462"/>
    </location>
</feature>
<keyword evidence="8" id="KW-1185">Reference proteome</keyword>
<feature type="transmembrane region" description="Helical" evidence="6">
    <location>
        <begin position="314"/>
        <end position="338"/>
    </location>
</feature>
<feature type="transmembrane region" description="Helical" evidence="6">
    <location>
        <begin position="16"/>
        <end position="38"/>
    </location>
</feature>
<dbReference type="PANTHER" id="PTHR30250:SF26">
    <property type="entry name" value="PSMA PROTEIN"/>
    <property type="match status" value="1"/>
</dbReference>